<accession>A0A2K2DTF8</accession>
<feature type="transmembrane region" description="Helical" evidence="1">
    <location>
        <begin position="12"/>
        <end position="30"/>
    </location>
</feature>
<protein>
    <submittedName>
        <fullName evidence="2 3">Uncharacterized protein</fullName>
    </submittedName>
</protein>
<keyword evidence="1" id="KW-0472">Membrane</keyword>
<dbReference type="AlphaFoldDB" id="A0A2K2DTF8"/>
<feature type="non-terminal residue" evidence="2">
    <location>
        <position position="1"/>
    </location>
</feature>
<dbReference type="EnsemblPlants" id="PNT77565">
    <property type="protein sequence ID" value="PNT77565"/>
    <property type="gene ID" value="BRADI_1g65135v3"/>
</dbReference>
<gene>
    <name evidence="2" type="ORF">BRADI_1g65135v3</name>
</gene>
<keyword evidence="4" id="KW-1185">Reference proteome</keyword>
<organism evidence="2">
    <name type="scientific">Brachypodium distachyon</name>
    <name type="common">Purple false brome</name>
    <name type="synonym">Trachynia distachya</name>
    <dbReference type="NCBI Taxonomy" id="15368"/>
    <lineage>
        <taxon>Eukaryota</taxon>
        <taxon>Viridiplantae</taxon>
        <taxon>Streptophyta</taxon>
        <taxon>Embryophyta</taxon>
        <taxon>Tracheophyta</taxon>
        <taxon>Spermatophyta</taxon>
        <taxon>Magnoliopsida</taxon>
        <taxon>Liliopsida</taxon>
        <taxon>Poales</taxon>
        <taxon>Poaceae</taxon>
        <taxon>BOP clade</taxon>
        <taxon>Pooideae</taxon>
        <taxon>Stipodae</taxon>
        <taxon>Brachypodieae</taxon>
        <taxon>Brachypodium</taxon>
    </lineage>
</organism>
<evidence type="ECO:0000256" key="1">
    <source>
        <dbReference type="SAM" id="Phobius"/>
    </source>
</evidence>
<evidence type="ECO:0000313" key="3">
    <source>
        <dbReference type="EnsemblPlants" id="PNT77565"/>
    </source>
</evidence>
<feature type="transmembrane region" description="Helical" evidence="1">
    <location>
        <begin position="36"/>
        <end position="55"/>
    </location>
</feature>
<dbReference type="InParanoid" id="A0A2K2DTF8"/>
<dbReference type="Gramene" id="PNT77565">
    <property type="protein sequence ID" value="PNT77565"/>
    <property type="gene ID" value="BRADI_1g65135v3"/>
</dbReference>
<proteinExistence type="predicted"/>
<evidence type="ECO:0000313" key="4">
    <source>
        <dbReference type="Proteomes" id="UP000008810"/>
    </source>
</evidence>
<reference evidence="3" key="3">
    <citation type="submission" date="2018-08" db="UniProtKB">
        <authorList>
            <consortium name="EnsemblPlants"/>
        </authorList>
    </citation>
    <scope>IDENTIFICATION</scope>
    <source>
        <strain evidence="3">cv. Bd21</strain>
    </source>
</reference>
<dbReference type="EMBL" id="CM000880">
    <property type="protein sequence ID" value="PNT77565.1"/>
    <property type="molecule type" value="Genomic_DNA"/>
</dbReference>
<dbReference type="Proteomes" id="UP000008810">
    <property type="component" value="Chromosome 1"/>
</dbReference>
<keyword evidence="1" id="KW-1133">Transmembrane helix</keyword>
<sequence length="108" mass="12479">VHLFLRCPGSVLLWHSLGLTINGPVFFRLWTLPTPAALPQIAWPSVLLAILWRLWKTRNSMLFDNEHVPIERSIRLIAGDISLWTFRLKNVDLKVAVGLWHDYLLSLL</sequence>
<reference evidence="2 3" key="1">
    <citation type="journal article" date="2010" name="Nature">
        <title>Genome sequencing and analysis of the model grass Brachypodium distachyon.</title>
        <authorList>
            <consortium name="International Brachypodium Initiative"/>
        </authorList>
    </citation>
    <scope>NUCLEOTIDE SEQUENCE [LARGE SCALE GENOMIC DNA]</scope>
    <source>
        <strain evidence="2 3">Bd21</strain>
    </source>
</reference>
<evidence type="ECO:0000313" key="2">
    <source>
        <dbReference type="EMBL" id="PNT77565.1"/>
    </source>
</evidence>
<keyword evidence="1" id="KW-0812">Transmembrane</keyword>
<reference evidence="2" key="2">
    <citation type="submission" date="2017-06" db="EMBL/GenBank/DDBJ databases">
        <title>WGS assembly of Brachypodium distachyon.</title>
        <authorList>
            <consortium name="The International Brachypodium Initiative"/>
            <person name="Lucas S."/>
            <person name="Harmon-Smith M."/>
            <person name="Lail K."/>
            <person name="Tice H."/>
            <person name="Grimwood J."/>
            <person name="Bruce D."/>
            <person name="Barry K."/>
            <person name="Shu S."/>
            <person name="Lindquist E."/>
            <person name="Wang M."/>
            <person name="Pitluck S."/>
            <person name="Vogel J.P."/>
            <person name="Garvin D.F."/>
            <person name="Mockler T.C."/>
            <person name="Schmutz J."/>
            <person name="Rokhsar D."/>
            <person name="Bevan M.W."/>
        </authorList>
    </citation>
    <scope>NUCLEOTIDE SEQUENCE</scope>
    <source>
        <strain evidence="2">Bd21</strain>
    </source>
</reference>
<dbReference type="OrthoDB" id="693846at2759"/>
<name>A0A2K2DTF8_BRADI</name>